<name>A0ABS7GQB9_9HYPH</name>
<dbReference type="PROSITE" id="PS00356">
    <property type="entry name" value="HTH_LACI_1"/>
    <property type="match status" value="1"/>
</dbReference>
<reference evidence="5 6" key="1">
    <citation type="journal article" date="2021" name="MBio">
        <title>Poor Competitiveness of Bradyrhizobium in Pigeon Pea Root Colonization in Indian Soils.</title>
        <authorList>
            <person name="Chalasani D."/>
            <person name="Basu A."/>
            <person name="Pullabhotla S.V.S.R.N."/>
            <person name="Jorrin B."/>
            <person name="Neal A.L."/>
            <person name="Poole P.S."/>
            <person name="Podile A.R."/>
            <person name="Tkacz A."/>
        </authorList>
    </citation>
    <scope>NUCLEOTIDE SEQUENCE [LARGE SCALE GENOMIC DNA]</scope>
    <source>
        <strain evidence="5 6">HU56</strain>
    </source>
</reference>
<dbReference type="SUPFAM" id="SSF53822">
    <property type="entry name" value="Periplasmic binding protein-like I"/>
    <property type="match status" value="1"/>
</dbReference>
<dbReference type="CDD" id="cd06267">
    <property type="entry name" value="PBP1_LacI_sugar_binding-like"/>
    <property type="match status" value="1"/>
</dbReference>
<dbReference type="InterPro" id="IPR028082">
    <property type="entry name" value="Peripla_BP_I"/>
</dbReference>
<keyword evidence="6" id="KW-1185">Reference proteome</keyword>
<comment type="caution">
    <text evidence="5">The sequence shown here is derived from an EMBL/GenBank/DDBJ whole genome shotgun (WGS) entry which is preliminary data.</text>
</comment>
<dbReference type="SMART" id="SM00354">
    <property type="entry name" value="HTH_LACI"/>
    <property type="match status" value="1"/>
</dbReference>
<evidence type="ECO:0000256" key="1">
    <source>
        <dbReference type="ARBA" id="ARBA00023015"/>
    </source>
</evidence>
<keyword evidence="1" id="KW-0805">Transcription regulation</keyword>
<dbReference type="SUPFAM" id="SSF47413">
    <property type="entry name" value="lambda repressor-like DNA-binding domains"/>
    <property type="match status" value="1"/>
</dbReference>
<dbReference type="CDD" id="cd01392">
    <property type="entry name" value="HTH_LacI"/>
    <property type="match status" value="1"/>
</dbReference>
<dbReference type="Proteomes" id="UP000717752">
    <property type="component" value="Unassembled WGS sequence"/>
</dbReference>
<keyword evidence="2 5" id="KW-0238">DNA-binding</keyword>
<proteinExistence type="predicted"/>
<evidence type="ECO:0000259" key="4">
    <source>
        <dbReference type="PROSITE" id="PS50932"/>
    </source>
</evidence>
<sequence length="353" mass="38792">MAQQRTPGLKDVAKAAGVSVTTVSRMLNGSLDLPALTRQRIENAIASLKYQPNPHARRLSRGRSDTIGLVVPDIANPFFATMVAAVEEEANDRGLAVSLYATLNRTGREVAYLRLLEHNHVDGLVFVTNHPDNGDLAALINRTGKVIVVDEDVPLATVPKLFCDNFQGGHLAGRHLAEFGHRDVLYVGGPDAMISTQRRFDGLRKGLQERFGEDSSISRYSGEYTIACGRDMARRFLEEGMPATAVFASSDEIAIGMIEVLREKGISIPEDLSIIGFDDVSPLHLFAPPLTAIRQPVRAIGRRALSLLLETNWQESKSLATEELVPVEIVVRNSVAPPSTHNKQREQNQRMRT</sequence>
<dbReference type="InterPro" id="IPR001761">
    <property type="entry name" value="Peripla_BP/Lac1_sug-bd_dom"/>
</dbReference>
<protein>
    <submittedName>
        <fullName evidence="5">LacI family DNA-binding transcriptional regulator</fullName>
    </submittedName>
</protein>
<keyword evidence="3" id="KW-0804">Transcription</keyword>
<dbReference type="PROSITE" id="PS50932">
    <property type="entry name" value="HTH_LACI_2"/>
    <property type="match status" value="1"/>
</dbReference>
<evidence type="ECO:0000313" key="6">
    <source>
        <dbReference type="Proteomes" id="UP000717752"/>
    </source>
</evidence>
<dbReference type="InterPro" id="IPR010982">
    <property type="entry name" value="Lambda_DNA-bd_dom_sf"/>
</dbReference>
<dbReference type="Pfam" id="PF00356">
    <property type="entry name" value="LacI"/>
    <property type="match status" value="1"/>
</dbReference>
<organism evidence="5 6">
    <name type="scientific">Rhizobium mesosinicum</name>
    <dbReference type="NCBI Taxonomy" id="335017"/>
    <lineage>
        <taxon>Bacteria</taxon>
        <taxon>Pseudomonadati</taxon>
        <taxon>Pseudomonadota</taxon>
        <taxon>Alphaproteobacteria</taxon>
        <taxon>Hyphomicrobiales</taxon>
        <taxon>Rhizobiaceae</taxon>
        <taxon>Rhizobium/Agrobacterium group</taxon>
        <taxon>Rhizobium</taxon>
    </lineage>
</organism>
<evidence type="ECO:0000256" key="2">
    <source>
        <dbReference type="ARBA" id="ARBA00023125"/>
    </source>
</evidence>
<dbReference type="Pfam" id="PF00532">
    <property type="entry name" value="Peripla_BP_1"/>
    <property type="match status" value="1"/>
</dbReference>
<dbReference type="PRINTS" id="PR00036">
    <property type="entry name" value="HTHLACI"/>
</dbReference>
<evidence type="ECO:0000256" key="3">
    <source>
        <dbReference type="ARBA" id="ARBA00023163"/>
    </source>
</evidence>
<gene>
    <name evidence="5" type="ORF">JNB85_03645</name>
</gene>
<feature type="domain" description="HTH lacI-type" evidence="4">
    <location>
        <begin position="7"/>
        <end position="61"/>
    </location>
</feature>
<dbReference type="PANTHER" id="PTHR30146:SF153">
    <property type="entry name" value="LACTOSE OPERON REPRESSOR"/>
    <property type="match status" value="1"/>
</dbReference>
<dbReference type="Gene3D" id="1.10.260.40">
    <property type="entry name" value="lambda repressor-like DNA-binding domains"/>
    <property type="match status" value="1"/>
</dbReference>
<dbReference type="PANTHER" id="PTHR30146">
    <property type="entry name" value="LACI-RELATED TRANSCRIPTIONAL REPRESSOR"/>
    <property type="match status" value="1"/>
</dbReference>
<dbReference type="RefSeq" id="WP_220333015.1">
    <property type="nucleotide sequence ID" value="NZ_JAEUAK010000001.1"/>
</dbReference>
<dbReference type="InterPro" id="IPR000843">
    <property type="entry name" value="HTH_LacI"/>
</dbReference>
<accession>A0ABS7GQB9</accession>
<dbReference type="Gene3D" id="3.40.50.2300">
    <property type="match status" value="2"/>
</dbReference>
<dbReference type="GO" id="GO:0003677">
    <property type="term" value="F:DNA binding"/>
    <property type="evidence" value="ECO:0007669"/>
    <property type="project" value="UniProtKB-KW"/>
</dbReference>
<evidence type="ECO:0000313" key="5">
    <source>
        <dbReference type="EMBL" id="MBW9051508.1"/>
    </source>
</evidence>
<dbReference type="EMBL" id="JAEUAK010000001">
    <property type="protein sequence ID" value="MBW9051508.1"/>
    <property type="molecule type" value="Genomic_DNA"/>
</dbReference>